<dbReference type="GO" id="GO:0005737">
    <property type="term" value="C:cytoplasm"/>
    <property type="evidence" value="ECO:0007669"/>
    <property type="project" value="TreeGrafter"/>
</dbReference>
<dbReference type="GO" id="GO:0004337">
    <property type="term" value="F:(2E,6E)-farnesyl diphosphate synthase activity"/>
    <property type="evidence" value="ECO:0007669"/>
    <property type="project" value="TreeGrafter"/>
</dbReference>
<dbReference type="SMR" id="A0A481Y8N8"/>
<comment type="pathway">
    <text evidence="5">Pheromone biosynthesis.</text>
</comment>
<reference evidence="7" key="1">
    <citation type="submission" date="2018-02" db="EMBL/GenBank/DDBJ databases">
        <title>A terpene synthase of the pheromone precursor of brown marmorated stink bug Halyomorpha halys.</title>
        <authorList>
            <person name="Lancaster J."/>
            <person name="Khrimian A."/>
            <person name="Luck K."/>
            <person name="Kollner T."/>
            <person name="Tholl D."/>
        </authorList>
    </citation>
    <scope>NUCLEOTIDE SEQUENCE</scope>
</reference>
<keyword evidence="3" id="KW-0479">Metal-binding</keyword>
<organism evidence="7">
    <name type="scientific">Halyomorpha halys</name>
    <name type="common">Brown marmorated stink bug</name>
    <name type="synonym">Pentatoma halys</name>
    <dbReference type="NCBI Taxonomy" id="286706"/>
    <lineage>
        <taxon>Eukaryota</taxon>
        <taxon>Metazoa</taxon>
        <taxon>Ecdysozoa</taxon>
        <taxon>Arthropoda</taxon>
        <taxon>Hexapoda</taxon>
        <taxon>Insecta</taxon>
        <taxon>Pterygota</taxon>
        <taxon>Neoptera</taxon>
        <taxon>Paraneoptera</taxon>
        <taxon>Hemiptera</taxon>
        <taxon>Heteroptera</taxon>
        <taxon>Panheteroptera</taxon>
        <taxon>Pentatomomorpha</taxon>
        <taxon>Pentatomoidea</taxon>
        <taxon>Pentatomidae</taxon>
        <taxon>Pentatominae</taxon>
        <taxon>Halyomorpha</taxon>
    </lineage>
</organism>
<evidence type="ECO:0000256" key="4">
    <source>
        <dbReference type="ARBA" id="ARBA00022842"/>
    </source>
</evidence>
<dbReference type="InterPro" id="IPR039702">
    <property type="entry name" value="FPS1-like"/>
</dbReference>
<dbReference type="GO" id="GO:0042811">
    <property type="term" value="P:pheromone biosynthetic process"/>
    <property type="evidence" value="ECO:0007669"/>
    <property type="project" value="UniProtKB-ARBA"/>
</dbReference>
<accession>A0A481Y8N8</accession>
<keyword evidence="2 6" id="KW-0808">Transferase</keyword>
<dbReference type="InterPro" id="IPR008949">
    <property type="entry name" value="Isoprenoid_synthase_dom_sf"/>
</dbReference>
<dbReference type="GO" id="GO:0046872">
    <property type="term" value="F:metal ion binding"/>
    <property type="evidence" value="ECO:0007669"/>
    <property type="project" value="UniProtKB-KW"/>
</dbReference>
<comment type="similarity">
    <text evidence="6">Belongs to the FPP/GGPP synthase family.</text>
</comment>
<evidence type="ECO:0000256" key="3">
    <source>
        <dbReference type="ARBA" id="ARBA00022723"/>
    </source>
</evidence>
<protein>
    <submittedName>
        <fullName evidence="7">Terpene synthase 1</fullName>
    </submittedName>
</protein>
<dbReference type="GO" id="GO:0045337">
    <property type="term" value="P:farnesyl diphosphate biosynthetic process"/>
    <property type="evidence" value="ECO:0007669"/>
    <property type="project" value="TreeGrafter"/>
</dbReference>
<dbReference type="AlphaFoldDB" id="A0A481Y8N8"/>
<dbReference type="Gene3D" id="1.10.600.10">
    <property type="entry name" value="Farnesyl Diphosphate Synthase"/>
    <property type="match status" value="1"/>
</dbReference>
<dbReference type="PANTHER" id="PTHR11525:SF0">
    <property type="entry name" value="FARNESYL PYROPHOSPHATE SYNTHASE"/>
    <property type="match status" value="1"/>
</dbReference>
<proteinExistence type="evidence at transcript level"/>
<dbReference type="EMBL" id="MG917093">
    <property type="protein sequence ID" value="QBK50746.1"/>
    <property type="molecule type" value="mRNA"/>
</dbReference>
<evidence type="ECO:0000256" key="1">
    <source>
        <dbReference type="ARBA" id="ARBA00001946"/>
    </source>
</evidence>
<evidence type="ECO:0000256" key="5">
    <source>
        <dbReference type="ARBA" id="ARBA00033740"/>
    </source>
</evidence>
<dbReference type="SUPFAM" id="SSF48576">
    <property type="entry name" value="Terpenoid synthases"/>
    <property type="match status" value="1"/>
</dbReference>
<evidence type="ECO:0000313" key="7">
    <source>
        <dbReference type="EMBL" id="QBK50746.1"/>
    </source>
</evidence>
<dbReference type="InterPro" id="IPR000092">
    <property type="entry name" value="Polyprenyl_synt"/>
</dbReference>
<comment type="cofactor">
    <cofactor evidence="1">
        <name>Mg(2+)</name>
        <dbReference type="ChEBI" id="CHEBI:18420"/>
    </cofactor>
</comment>
<evidence type="ECO:0000256" key="6">
    <source>
        <dbReference type="RuleBase" id="RU004466"/>
    </source>
</evidence>
<dbReference type="GO" id="GO:0004161">
    <property type="term" value="F:dimethylallyltranstransferase activity"/>
    <property type="evidence" value="ECO:0007669"/>
    <property type="project" value="TreeGrafter"/>
</dbReference>
<dbReference type="PANTHER" id="PTHR11525">
    <property type="entry name" value="FARNESYL-PYROPHOSPHATE SYNTHETASE"/>
    <property type="match status" value="1"/>
</dbReference>
<evidence type="ECO:0000256" key="2">
    <source>
        <dbReference type="ARBA" id="ARBA00022679"/>
    </source>
</evidence>
<name>A0A481Y8N8_HALHY</name>
<sequence length="368" mass="42009">MASVATKSLPKLSGAVFGQFSRRKQLIKRHWLDTKTDQYYDVLRRIVIPECKNIASDVPGYPERIEELLTYTNPAFSDAWNFTTELVYRIVADESHQTEENINKMYIIRASMDLLFTMSAVLDDISDKSDSRRGKKSWHIICQGGEGAALFDGAQIGLFPLYLFKKFFRNDPGYIPLMETALMAYIKVAIGQTIDVLGQSNKTPVMAEYKRINYYKAGQFVAAGPALAAIHAGILSEDLIEKTVEIFTIAGRMIQTWDDFNDYYSSSDQNGKPSCDLINGGTTWVSAKAMETFTPSQAAEFMECYGSADPNKNRRVIELYDEIDMPNLYTEYMLENYNYCQTLIKRLPHERLREACSSYLEWLVIREE</sequence>
<dbReference type="Pfam" id="PF00348">
    <property type="entry name" value="polyprenyl_synt"/>
    <property type="match status" value="1"/>
</dbReference>
<keyword evidence="4" id="KW-0460">Magnesium</keyword>
<dbReference type="OrthoDB" id="10257492at2759"/>